<dbReference type="InterPro" id="IPR015943">
    <property type="entry name" value="WD40/YVTN_repeat-like_dom_sf"/>
</dbReference>
<dbReference type="Gene3D" id="3.60.21.10">
    <property type="match status" value="1"/>
</dbReference>
<keyword evidence="2" id="KW-0507">mRNA processing</keyword>
<evidence type="ECO:0000256" key="4">
    <source>
        <dbReference type="ARBA" id="ARBA00023187"/>
    </source>
</evidence>
<dbReference type="InterPro" id="IPR029052">
    <property type="entry name" value="Metallo-depent_PP-like"/>
</dbReference>
<keyword evidence="7" id="KW-0732">Signal</keyword>
<keyword evidence="5" id="KW-0539">Nucleus</keyword>
<name>A0A8R1HXF2_CAEJA</name>
<sequence>MPSSSIVTQSLLAVALLSVAMVEAAPLATMHLYNLTLQGQTAINQAIQGNFSGLPKAQEIVVGRGSAIELLHLDTTSGKMKVLCHQDVFGIVRSLLAFRLTAGTRDFIAVGSDSGRIVILQYNAEKTCFERLHQETFGKTGCRRIVPGHYLAGDPRGRALMIGAVERQKLVYIMNRDSDAHLTISSPLEAHKHHTLCYSMVGIDVGFENPTFACLEFDYEDSDNDPTGDAVKRTQQTLTFYELDLGLNHVVRKYAEPLNDPGNLLIAVPGGNDGPSGVIVCCENYLVYKNLGDQPDIRCPIPRRRNELDDADRTMMIIATATHKTKNMYFFLVQAENGDIFKVTLETDEDLVTEMKLKYFDTVPPANALCILKLGFLFVASEFGNHGAHLHFSRMDNIILNQFKAPKTEKLDAVSVVEYGYAFFADRRLITVFSASRYQAELANYAAVVVVSKHLELSFTQLKPEEFEQARDREDNRRGEAEKEQTTANLDK</sequence>
<evidence type="ECO:0000256" key="2">
    <source>
        <dbReference type="ARBA" id="ARBA00022664"/>
    </source>
</evidence>
<feature type="region of interest" description="Disordered" evidence="6">
    <location>
        <begin position="468"/>
        <end position="492"/>
    </location>
</feature>
<protein>
    <submittedName>
        <fullName evidence="9">MMS1_N domain-containing protein</fullName>
    </submittedName>
</protein>
<dbReference type="FunFam" id="2.130.10.10:FF:001143">
    <property type="entry name" value="Pre-mRNA-splicing factor rse-1, putative"/>
    <property type="match status" value="1"/>
</dbReference>
<evidence type="ECO:0000256" key="6">
    <source>
        <dbReference type="SAM" id="MobiDB-lite"/>
    </source>
</evidence>
<feature type="signal peptide" evidence="7">
    <location>
        <begin position="1"/>
        <end position="24"/>
    </location>
</feature>
<evidence type="ECO:0000256" key="7">
    <source>
        <dbReference type="SAM" id="SignalP"/>
    </source>
</evidence>
<evidence type="ECO:0000256" key="1">
    <source>
        <dbReference type="ARBA" id="ARBA00004123"/>
    </source>
</evidence>
<keyword evidence="3" id="KW-0747">Spliceosome</keyword>
<accession>A0A8R1HXF2</accession>
<reference evidence="10" key="1">
    <citation type="submission" date="2010-08" db="EMBL/GenBank/DDBJ databases">
        <authorList>
            <consortium name="Caenorhabditis japonica Sequencing Consortium"/>
            <person name="Wilson R.K."/>
        </authorList>
    </citation>
    <scope>NUCLEOTIDE SEQUENCE [LARGE SCALE GENOMIC DNA]</scope>
    <source>
        <strain evidence="10">DF5081</strain>
    </source>
</reference>
<evidence type="ECO:0000313" key="10">
    <source>
        <dbReference type="Proteomes" id="UP000005237"/>
    </source>
</evidence>
<feature type="domain" description="RSE1/DDB1/CPSF1 first beta-propeller" evidence="8">
    <location>
        <begin position="42"/>
        <end position="388"/>
    </location>
</feature>
<dbReference type="InterPro" id="IPR018846">
    <property type="entry name" value="Beta-prop_RSE1/DDB1/CPSF1_1st"/>
</dbReference>
<dbReference type="InterPro" id="IPR050358">
    <property type="entry name" value="RSE1/DDB1/CFT1"/>
</dbReference>
<evidence type="ECO:0000256" key="5">
    <source>
        <dbReference type="ARBA" id="ARBA00023242"/>
    </source>
</evidence>
<dbReference type="Pfam" id="PF10433">
    <property type="entry name" value="Beta-prop_RSE1_1st"/>
    <property type="match status" value="1"/>
</dbReference>
<dbReference type="EnsemblMetazoa" id="CJA09523b.1">
    <property type="protein sequence ID" value="CJA09523b.1"/>
    <property type="gene ID" value="WBGene00128728"/>
</dbReference>
<comment type="subcellular location">
    <subcellularLocation>
        <location evidence="1">Nucleus</location>
    </subcellularLocation>
</comment>
<dbReference type="Gene3D" id="2.130.10.10">
    <property type="entry name" value="YVTN repeat-like/Quinoprotein amine dehydrogenase"/>
    <property type="match status" value="1"/>
</dbReference>
<evidence type="ECO:0000259" key="8">
    <source>
        <dbReference type="Pfam" id="PF10433"/>
    </source>
</evidence>
<dbReference type="GO" id="GO:0008380">
    <property type="term" value="P:RNA splicing"/>
    <property type="evidence" value="ECO:0007669"/>
    <property type="project" value="UniProtKB-KW"/>
</dbReference>
<evidence type="ECO:0000256" key="3">
    <source>
        <dbReference type="ARBA" id="ARBA00022728"/>
    </source>
</evidence>
<organism evidence="9 10">
    <name type="scientific">Caenorhabditis japonica</name>
    <dbReference type="NCBI Taxonomy" id="281687"/>
    <lineage>
        <taxon>Eukaryota</taxon>
        <taxon>Metazoa</taxon>
        <taxon>Ecdysozoa</taxon>
        <taxon>Nematoda</taxon>
        <taxon>Chromadorea</taxon>
        <taxon>Rhabditida</taxon>
        <taxon>Rhabditina</taxon>
        <taxon>Rhabditomorpha</taxon>
        <taxon>Rhabditoidea</taxon>
        <taxon>Rhabditidae</taxon>
        <taxon>Peloderinae</taxon>
        <taxon>Caenorhabditis</taxon>
    </lineage>
</organism>
<keyword evidence="4" id="KW-0508">mRNA splicing</keyword>
<proteinExistence type="predicted"/>
<feature type="chain" id="PRO_5035923762" evidence="7">
    <location>
        <begin position="25"/>
        <end position="492"/>
    </location>
</feature>
<dbReference type="GO" id="GO:0006397">
    <property type="term" value="P:mRNA processing"/>
    <property type="evidence" value="ECO:0007669"/>
    <property type="project" value="UniProtKB-KW"/>
</dbReference>
<dbReference type="Proteomes" id="UP000005237">
    <property type="component" value="Unassembled WGS sequence"/>
</dbReference>
<dbReference type="SUPFAM" id="SSF56300">
    <property type="entry name" value="Metallo-dependent phosphatases"/>
    <property type="match status" value="1"/>
</dbReference>
<keyword evidence="10" id="KW-1185">Reference proteome</keyword>
<dbReference type="PANTHER" id="PTHR10644">
    <property type="entry name" value="DNA REPAIR/RNA PROCESSING CPSF FAMILY"/>
    <property type="match status" value="1"/>
</dbReference>
<dbReference type="GO" id="GO:0005681">
    <property type="term" value="C:spliceosomal complex"/>
    <property type="evidence" value="ECO:0007669"/>
    <property type="project" value="UniProtKB-KW"/>
</dbReference>
<reference evidence="9" key="2">
    <citation type="submission" date="2022-06" db="UniProtKB">
        <authorList>
            <consortium name="EnsemblMetazoa"/>
        </authorList>
    </citation>
    <scope>IDENTIFICATION</scope>
    <source>
        <strain evidence="9">DF5081</strain>
    </source>
</reference>
<evidence type="ECO:0000313" key="9">
    <source>
        <dbReference type="EnsemblMetazoa" id="CJA09523b.1"/>
    </source>
</evidence>
<dbReference type="AlphaFoldDB" id="A0A8R1HXF2"/>